<name>A0AAX6GWJ9_IRIPA</name>
<keyword evidence="1" id="KW-1133">Transmembrane helix</keyword>
<comment type="caution">
    <text evidence="2">The sequence shown here is derived from an EMBL/GenBank/DDBJ whole genome shotgun (WGS) entry which is preliminary data.</text>
</comment>
<sequence>MTQSPKSHHHLCSPCPDRKPITTMFGLARWNHRPTSIGSPPKLMLLTSRRLEDRAVSLSARTWRSRSARSTLSSSTASVGCMVSSPPLSFDPAVPWLSEHRRAWISVVAAPAAVIICRRPPELDPPPWTLQSSPVSLGHMEHVIALDIAAFILFIFLEIVSWIFIIVYLFHLTGFVSG</sequence>
<dbReference type="EMBL" id="JANAVB010015399">
    <property type="protein sequence ID" value="KAJ6833150.1"/>
    <property type="molecule type" value="Genomic_DNA"/>
</dbReference>
<keyword evidence="3" id="KW-1185">Reference proteome</keyword>
<dbReference type="Proteomes" id="UP001140949">
    <property type="component" value="Unassembled WGS sequence"/>
</dbReference>
<organism evidence="2 3">
    <name type="scientific">Iris pallida</name>
    <name type="common">Sweet iris</name>
    <dbReference type="NCBI Taxonomy" id="29817"/>
    <lineage>
        <taxon>Eukaryota</taxon>
        <taxon>Viridiplantae</taxon>
        <taxon>Streptophyta</taxon>
        <taxon>Embryophyta</taxon>
        <taxon>Tracheophyta</taxon>
        <taxon>Spermatophyta</taxon>
        <taxon>Magnoliopsida</taxon>
        <taxon>Liliopsida</taxon>
        <taxon>Asparagales</taxon>
        <taxon>Iridaceae</taxon>
        <taxon>Iridoideae</taxon>
        <taxon>Irideae</taxon>
        <taxon>Iris</taxon>
    </lineage>
</organism>
<dbReference type="AlphaFoldDB" id="A0AAX6GWJ9"/>
<evidence type="ECO:0000256" key="1">
    <source>
        <dbReference type="SAM" id="Phobius"/>
    </source>
</evidence>
<reference evidence="2" key="2">
    <citation type="submission" date="2023-04" db="EMBL/GenBank/DDBJ databases">
        <authorList>
            <person name="Bruccoleri R.E."/>
            <person name="Oakeley E.J."/>
            <person name="Faust A.-M."/>
            <person name="Dessus-Babus S."/>
            <person name="Altorfer M."/>
            <person name="Burckhardt D."/>
            <person name="Oertli M."/>
            <person name="Naumann U."/>
            <person name="Petersen F."/>
            <person name="Wong J."/>
        </authorList>
    </citation>
    <scope>NUCLEOTIDE SEQUENCE</scope>
    <source>
        <strain evidence="2">GSM-AAB239-AS_SAM_17_03QT</strain>
        <tissue evidence="2">Leaf</tissue>
    </source>
</reference>
<gene>
    <name evidence="2" type="ORF">M6B38_341255</name>
</gene>
<protein>
    <submittedName>
        <fullName evidence="2">Uncharacterized protein</fullName>
    </submittedName>
</protein>
<keyword evidence="1" id="KW-0472">Membrane</keyword>
<evidence type="ECO:0000313" key="3">
    <source>
        <dbReference type="Proteomes" id="UP001140949"/>
    </source>
</evidence>
<accession>A0AAX6GWJ9</accession>
<reference evidence="2" key="1">
    <citation type="journal article" date="2023" name="GigaByte">
        <title>Genome assembly of the bearded iris, Iris pallida Lam.</title>
        <authorList>
            <person name="Bruccoleri R.E."/>
            <person name="Oakeley E.J."/>
            <person name="Faust A.M.E."/>
            <person name="Altorfer M."/>
            <person name="Dessus-Babus S."/>
            <person name="Burckhardt D."/>
            <person name="Oertli M."/>
            <person name="Naumann U."/>
            <person name="Petersen F."/>
            <person name="Wong J."/>
        </authorList>
    </citation>
    <scope>NUCLEOTIDE SEQUENCE</scope>
    <source>
        <strain evidence="2">GSM-AAB239-AS_SAM_17_03QT</strain>
    </source>
</reference>
<evidence type="ECO:0000313" key="2">
    <source>
        <dbReference type="EMBL" id="KAJ6833150.1"/>
    </source>
</evidence>
<proteinExistence type="predicted"/>
<feature type="transmembrane region" description="Helical" evidence="1">
    <location>
        <begin position="148"/>
        <end position="170"/>
    </location>
</feature>
<keyword evidence="1" id="KW-0812">Transmembrane</keyword>